<dbReference type="PANTHER" id="PTHR46601">
    <property type="entry name" value="ULP_PROTEASE DOMAIN-CONTAINING PROTEIN"/>
    <property type="match status" value="1"/>
</dbReference>
<organism evidence="2 3">
    <name type="scientific">Porites lobata</name>
    <dbReference type="NCBI Taxonomy" id="104759"/>
    <lineage>
        <taxon>Eukaryota</taxon>
        <taxon>Metazoa</taxon>
        <taxon>Cnidaria</taxon>
        <taxon>Anthozoa</taxon>
        <taxon>Hexacorallia</taxon>
        <taxon>Scleractinia</taxon>
        <taxon>Fungiina</taxon>
        <taxon>Poritidae</taxon>
        <taxon>Porites</taxon>
    </lineage>
</organism>
<reference evidence="2 3" key="1">
    <citation type="submission" date="2022-05" db="EMBL/GenBank/DDBJ databases">
        <authorList>
            <consortium name="Genoscope - CEA"/>
            <person name="William W."/>
        </authorList>
    </citation>
    <scope>NUCLEOTIDE SEQUENCE [LARGE SCALE GENOMIC DNA]</scope>
</reference>
<feature type="region of interest" description="Disordered" evidence="1">
    <location>
        <begin position="1"/>
        <end position="25"/>
    </location>
</feature>
<dbReference type="EMBL" id="CALNXK010000096">
    <property type="protein sequence ID" value="CAH3153524.1"/>
    <property type="molecule type" value="Genomic_DNA"/>
</dbReference>
<accession>A0ABN8PZK2</accession>
<feature type="compositionally biased region" description="Basic and acidic residues" evidence="1">
    <location>
        <begin position="553"/>
        <end position="562"/>
    </location>
</feature>
<dbReference type="Proteomes" id="UP001159405">
    <property type="component" value="Unassembled WGS sequence"/>
</dbReference>
<evidence type="ECO:0000313" key="3">
    <source>
        <dbReference type="Proteomes" id="UP001159405"/>
    </source>
</evidence>
<feature type="non-terminal residue" evidence="2">
    <location>
        <position position="745"/>
    </location>
</feature>
<protein>
    <recommendedName>
        <fullName evidence="4">Ubiquitin-like protease family profile domain-containing protein</fullName>
    </recommendedName>
</protein>
<evidence type="ECO:0000313" key="2">
    <source>
        <dbReference type="EMBL" id="CAH3153524.1"/>
    </source>
</evidence>
<sequence>MLKKEKRKVQQEGQDQGINPYSTPQALGKAVAKVKPYLPESPRKRKAVVEKLASSTGIHLPKKRKKGFGGNLHLNPEVKQKVYLFYVQDSISRQSPGKRDFVVSWKTGKKEHLQKRHLLFSLREAHALFLKENPEVKIGLSKFSSLRPLNVLLSSGIPRNVCLCQYHESIKLICDCLKKEIPKFPNYSGDFVEKFVCSSDSEACMFGRCAKCLDWLKTITEEVDLEGPATRYEWKRVETVSPTASKKDSKTMKVVKKVKISKEGTIGDAVESLQGKLPSFLAHVFIKRQQSKFFEERLAKLGLSEAVIQVDFAENYTCKYQDEPQSAHWNQEQVTLFTVAIWTKEAAGASHQNVKQVYVFSDGPSSQFKNKCIAHFFHTLNKIVPIQWNYFATSHGKGVVDGIGGTVKCLVSNAVMTGKSPVVADAKSFHRVASSLTSSVTVSLVSQKEISDTSDLLSLEKCFSEALPLPGISKMHCIEPRKDGTLNCCLYSFQKLIKNRVPDVFPYQSDDDDDDDDDDDTISETFCKEAVSSDDDQGEDSDFSSAASCSDEISQKGKHENSEESAGGEGDVEYGLPPELVTKFSCSVPFTLPPHKTDLVAAILDGYVSFNGKGIISPSDLNSLQGGNMVEEDNYLTNFIADTYFEITQAARADGSKVVVFPWEAFEKSAIKLLFTRATDTLLEQDIILARSCPITTDHWFLIAVFPQKNLMVALDSLAGDFVKPSVKASMLKMWEVLEKVDKNL</sequence>
<feature type="compositionally biased region" description="Acidic residues" evidence="1">
    <location>
        <begin position="532"/>
        <end position="542"/>
    </location>
</feature>
<feature type="compositionally biased region" description="Polar residues" evidence="1">
    <location>
        <begin position="11"/>
        <end position="25"/>
    </location>
</feature>
<dbReference type="PANTHER" id="PTHR46601:SF2">
    <property type="entry name" value="UBIQUITIN-LIKE PROTEASE FAMILY PROFILE DOMAIN-CONTAINING PROTEIN"/>
    <property type="match status" value="1"/>
</dbReference>
<gene>
    <name evidence="2" type="ORF">PLOB_00049643</name>
</gene>
<evidence type="ECO:0008006" key="4">
    <source>
        <dbReference type="Google" id="ProtNLM"/>
    </source>
</evidence>
<proteinExistence type="predicted"/>
<name>A0ABN8PZK2_9CNID</name>
<feature type="region of interest" description="Disordered" evidence="1">
    <location>
        <begin position="528"/>
        <end position="573"/>
    </location>
</feature>
<comment type="caution">
    <text evidence="2">The sequence shown here is derived from an EMBL/GenBank/DDBJ whole genome shotgun (WGS) entry which is preliminary data.</text>
</comment>
<evidence type="ECO:0000256" key="1">
    <source>
        <dbReference type="SAM" id="MobiDB-lite"/>
    </source>
</evidence>
<keyword evidence="3" id="KW-1185">Reference proteome</keyword>